<dbReference type="PRINTS" id="PR00139">
    <property type="entry name" value="ASNGLNASE"/>
</dbReference>
<feature type="active site" evidence="5">
    <location>
        <position position="12"/>
    </location>
</feature>
<evidence type="ECO:0000256" key="6">
    <source>
        <dbReference type="PROSITE-ProRule" id="PRU10100"/>
    </source>
</evidence>
<dbReference type="PROSITE" id="PS51257">
    <property type="entry name" value="PROKAR_LIPOPROTEIN"/>
    <property type="match status" value="1"/>
</dbReference>
<gene>
    <name evidence="9" type="ORF">INF35_03945</name>
</gene>
<sequence length="330" mass="35776">MKKILLLATGGTIACKPTEHGLAPAIKAEELLQSVPELAGMCSIDTLQLYDLDSTNIGPEQWCGMAAAIRDRYDAYDGFVLAHGTDTMAYTAAALSYMIQNTAKPIVLTGSQKSIYNRDTDARNNLLHAFAYATAPGAWGVQIVFDNKVILGTRARKVRSKSLDAFSSIDYPETAVFRDDRLIFFLPTPTGLPPVRFYTELDPAVFVLRLVPGMGADIFAALAPHYRAVVIEGFGVGGLPGGKDGPMLHAVREWLAGGRLAVFSTQVQHEGSDLSVYEVGRIARELPGVLEARDMTPEAVVTKLMWALAQTGDPAQAQRLFTIPVQHDLL</sequence>
<evidence type="ECO:0000313" key="9">
    <source>
        <dbReference type="EMBL" id="MBE5036935.1"/>
    </source>
</evidence>
<dbReference type="InterPro" id="IPR041725">
    <property type="entry name" value="L-asparaginase_I"/>
</dbReference>
<dbReference type="PROSITE" id="PS00144">
    <property type="entry name" value="ASN_GLN_ASE_1"/>
    <property type="match status" value="1"/>
</dbReference>
<keyword evidence="3" id="KW-0378">Hydrolase</keyword>
<organism evidence="9 10">
    <name type="scientific">Gemmiger gallinarum</name>
    <dbReference type="NCBI Taxonomy" id="2779354"/>
    <lineage>
        <taxon>Bacteria</taxon>
        <taxon>Bacillati</taxon>
        <taxon>Bacillota</taxon>
        <taxon>Clostridia</taxon>
        <taxon>Eubacteriales</taxon>
        <taxon>Gemmiger</taxon>
    </lineage>
</organism>
<dbReference type="NCBIfam" id="TIGR00519">
    <property type="entry name" value="asnASE_I"/>
    <property type="match status" value="1"/>
</dbReference>
<dbReference type="InterPro" id="IPR006033">
    <property type="entry name" value="AsnA_fam"/>
</dbReference>
<dbReference type="RefSeq" id="WP_193500206.1">
    <property type="nucleotide sequence ID" value="NZ_JADCKC010000001.1"/>
</dbReference>
<dbReference type="PROSITE" id="PS51732">
    <property type="entry name" value="ASN_GLN_ASE_3"/>
    <property type="match status" value="1"/>
</dbReference>
<dbReference type="InterPro" id="IPR036152">
    <property type="entry name" value="Asp/glu_Ase-like_sf"/>
</dbReference>
<evidence type="ECO:0000256" key="1">
    <source>
        <dbReference type="ARBA" id="ARBA00010518"/>
    </source>
</evidence>
<feature type="domain" description="Asparaginase/glutaminase C-terminal" evidence="8">
    <location>
        <begin position="205"/>
        <end position="321"/>
    </location>
</feature>
<dbReference type="Pfam" id="PF00710">
    <property type="entry name" value="Asparaginase"/>
    <property type="match status" value="1"/>
</dbReference>
<feature type="domain" description="L-asparaginase N-terminal" evidence="7">
    <location>
        <begin position="3"/>
        <end position="183"/>
    </location>
</feature>
<evidence type="ECO:0000256" key="2">
    <source>
        <dbReference type="ARBA" id="ARBA00012920"/>
    </source>
</evidence>
<dbReference type="CDD" id="cd08963">
    <property type="entry name" value="L-asparaginase_I"/>
    <property type="match status" value="1"/>
</dbReference>
<dbReference type="Gene3D" id="3.40.50.40">
    <property type="match status" value="1"/>
</dbReference>
<accession>A0ABR9R1C7</accession>
<dbReference type="InterPro" id="IPR027475">
    <property type="entry name" value="Asparaginase/glutaminase_AS2"/>
</dbReference>
<dbReference type="SMART" id="SM00870">
    <property type="entry name" value="Asparaginase"/>
    <property type="match status" value="1"/>
</dbReference>
<comment type="catalytic activity">
    <reaction evidence="4">
        <text>L-asparagine + H2O = L-aspartate + NH4(+)</text>
        <dbReference type="Rhea" id="RHEA:21016"/>
        <dbReference type="ChEBI" id="CHEBI:15377"/>
        <dbReference type="ChEBI" id="CHEBI:28938"/>
        <dbReference type="ChEBI" id="CHEBI:29991"/>
        <dbReference type="ChEBI" id="CHEBI:58048"/>
        <dbReference type="EC" id="3.5.1.1"/>
    </reaction>
</comment>
<keyword evidence="10" id="KW-1185">Reference proteome</keyword>
<dbReference type="EC" id="3.5.1.1" evidence="2"/>
<protein>
    <recommendedName>
        <fullName evidence="2">asparaginase</fullName>
        <ecNumber evidence="2">3.5.1.1</ecNumber>
    </recommendedName>
</protein>
<evidence type="ECO:0000313" key="10">
    <source>
        <dbReference type="Proteomes" id="UP000768567"/>
    </source>
</evidence>
<dbReference type="PIRSF" id="PIRSF001220">
    <property type="entry name" value="L-ASNase_gatD"/>
    <property type="match status" value="1"/>
</dbReference>
<evidence type="ECO:0000259" key="8">
    <source>
        <dbReference type="Pfam" id="PF17763"/>
    </source>
</evidence>
<proteinExistence type="inferred from homology"/>
<dbReference type="InterPro" id="IPR006034">
    <property type="entry name" value="Asparaginase/glutaminase-like"/>
</dbReference>
<dbReference type="Gene3D" id="3.40.50.1170">
    <property type="entry name" value="L-asparaginase, N-terminal domain"/>
    <property type="match status" value="1"/>
</dbReference>
<evidence type="ECO:0000256" key="3">
    <source>
        <dbReference type="ARBA" id="ARBA00022801"/>
    </source>
</evidence>
<dbReference type="SFLD" id="SFLDS00057">
    <property type="entry name" value="Glutaminase/Asparaginase"/>
    <property type="match status" value="1"/>
</dbReference>
<dbReference type="InterPro" id="IPR020827">
    <property type="entry name" value="Asparaginase/glutaminase_AS1"/>
</dbReference>
<feature type="active site" evidence="6">
    <location>
        <position position="85"/>
    </location>
</feature>
<dbReference type="PANTHER" id="PTHR11707">
    <property type="entry name" value="L-ASPARAGINASE"/>
    <property type="match status" value="1"/>
</dbReference>
<dbReference type="InterPro" id="IPR037152">
    <property type="entry name" value="L-asparaginase_N_sf"/>
</dbReference>
<dbReference type="EMBL" id="JADCKC010000001">
    <property type="protein sequence ID" value="MBE5036935.1"/>
    <property type="molecule type" value="Genomic_DNA"/>
</dbReference>
<comment type="caution">
    <text evidence="9">The sequence shown here is derived from an EMBL/GenBank/DDBJ whole genome shotgun (WGS) entry which is preliminary data.</text>
</comment>
<dbReference type="Pfam" id="PF17763">
    <property type="entry name" value="Asparaginase_C"/>
    <property type="match status" value="1"/>
</dbReference>
<dbReference type="PROSITE" id="PS00917">
    <property type="entry name" value="ASN_GLN_ASE_2"/>
    <property type="match status" value="1"/>
</dbReference>
<dbReference type="InterPro" id="IPR027473">
    <property type="entry name" value="L-asparaginase_C"/>
</dbReference>
<dbReference type="PIRSF" id="PIRSF500176">
    <property type="entry name" value="L_ASNase"/>
    <property type="match status" value="1"/>
</dbReference>
<name>A0ABR9R1C7_9FIRM</name>
<evidence type="ECO:0000259" key="7">
    <source>
        <dbReference type="Pfam" id="PF00710"/>
    </source>
</evidence>
<dbReference type="PANTHER" id="PTHR11707:SF28">
    <property type="entry name" value="60 KDA LYSOPHOSPHOLIPASE"/>
    <property type="match status" value="1"/>
</dbReference>
<reference evidence="9 10" key="1">
    <citation type="submission" date="2020-10" db="EMBL/GenBank/DDBJ databases">
        <title>ChiBAC.</title>
        <authorList>
            <person name="Zenner C."/>
            <person name="Hitch T.C.A."/>
            <person name="Clavel T."/>
        </authorList>
    </citation>
    <scope>NUCLEOTIDE SEQUENCE [LARGE SCALE GENOMIC DNA]</scope>
    <source>
        <strain evidence="9 10">DSM 109015</strain>
    </source>
</reference>
<evidence type="ECO:0000256" key="5">
    <source>
        <dbReference type="PROSITE-ProRule" id="PRU10099"/>
    </source>
</evidence>
<dbReference type="Proteomes" id="UP000768567">
    <property type="component" value="Unassembled WGS sequence"/>
</dbReference>
<dbReference type="InterPro" id="IPR040919">
    <property type="entry name" value="Asparaginase_C"/>
</dbReference>
<dbReference type="SUPFAM" id="SSF53774">
    <property type="entry name" value="Glutaminase/Asparaginase"/>
    <property type="match status" value="1"/>
</dbReference>
<evidence type="ECO:0000256" key="4">
    <source>
        <dbReference type="ARBA" id="ARBA00049366"/>
    </source>
</evidence>
<comment type="similarity">
    <text evidence="1">Belongs to the asparaginase 1 family.</text>
</comment>
<dbReference type="InterPro" id="IPR027474">
    <property type="entry name" value="L-asparaginase_N"/>
</dbReference>